<evidence type="ECO:0000256" key="1">
    <source>
        <dbReference type="SAM" id="SignalP"/>
    </source>
</evidence>
<evidence type="ECO:0000313" key="3">
    <source>
        <dbReference type="Proteomes" id="UP000316123"/>
    </source>
</evidence>
<comment type="caution">
    <text evidence="2">The sequence shown here is derived from an EMBL/GenBank/DDBJ whole genome shotgun (WGS) entry which is preliminary data.</text>
</comment>
<feature type="signal peptide" evidence="1">
    <location>
        <begin position="1"/>
        <end position="24"/>
    </location>
</feature>
<sequence>MSHTIRIAGALVLSSFIFAPLAMAEESPAFVARAIAHEKQVEQQQLAYENAKQDSLKALQASAVPGQSVKGSHT</sequence>
<feature type="chain" id="PRO_5040837200" description="DUF4148 domain-containing protein" evidence="1">
    <location>
        <begin position="25"/>
        <end position="74"/>
    </location>
</feature>
<organism evidence="2 3">
    <name type="scientific">Pseudomonas marginalis</name>
    <name type="common">Pseudomonas panacis</name>
    <dbReference type="NCBI Taxonomy" id="298"/>
    <lineage>
        <taxon>Bacteria</taxon>
        <taxon>Pseudomonadati</taxon>
        <taxon>Pseudomonadota</taxon>
        <taxon>Gammaproteobacteria</taxon>
        <taxon>Pseudomonadales</taxon>
        <taxon>Pseudomonadaceae</taxon>
        <taxon>Pseudomonas</taxon>
    </lineage>
</organism>
<name>A0A9X9BYQ7_PSEMA</name>
<gene>
    <name evidence="2" type="ORF">FIV41_03225</name>
</gene>
<dbReference type="OrthoDB" id="7030781at2"/>
<reference evidence="2 3" key="1">
    <citation type="submission" date="2019-06" db="EMBL/GenBank/DDBJ databases">
        <title>Pseudomonas bimorpha sp. nov. isolated from bovine raw milk and skim milk concentrate.</title>
        <authorList>
            <person name="Hofmann K."/>
            <person name="Huptas C."/>
            <person name="Doll E."/>
            <person name="Scherer S."/>
            <person name="Wenning M."/>
        </authorList>
    </citation>
    <scope>NUCLEOTIDE SEQUENCE [LARGE SCALE GENOMIC DNA]</scope>
    <source>
        <strain evidence="2 3">DSM 13124</strain>
    </source>
</reference>
<dbReference type="Proteomes" id="UP000316123">
    <property type="component" value="Unassembled WGS sequence"/>
</dbReference>
<evidence type="ECO:0008006" key="4">
    <source>
        <dbReference type="Google" id="ProtNLM"/>
    </source>
</evidence>
<accession>A0A9X9BYQ7</accession>
<dbReference type="EMBL" id="VFEQ01000001">
    <property type="protein sequence ID" value="TWR63134.1"/>
    <property type="molecule type" value="Genomic_DNA"/>
</dbReference>
<evidence type="ECO:0000313" key="2">
    <source>
        <dbReference type="EMBL" id="TWR63134.1"/>
    </source>
</evidence>
<proteinExistence type="predicted"/>
<dbReference type="RefSeq" id="WP_074843743.1">
    <property type="nucleotide sequence ID" value="NZ_FNSU01000001.1"/>
</dbReference>
<dbReference type="AlphaFoldDB" id="A0A9X9BYQ7"/>
<keyword evidence="1" id="KW-0732">Signal</keyword>
<protein>
    <recommendedName>
        <fullName evidence="4">DUF4148 domain-containing protein</fullName>
    </recommendedName>
</protein>